<accession>F6DIX6</accession>
<dbReference type="NCBIfam" id="NF033516">
    <property type="entry name" value="transpos_IS3"/>
    <property type="match status" value="1"/>
</dbReference>
<evidence type="ECO:0000259" key="1">
    <source>
        <dbReference type="PROSITE" id="PS50994"/>
    </source>
</evidence>
<dbReference type="KEGG" id="tts:Ththe16_1984"/>
<dbReference type="SUPFAM" id="SSF53098">
    <property type="entry name" value="Ribonuclease H-like"/>
    <property type="match status" value="1"/>
</dbReference>
<dbReference type="InterPro" id="IPR050900">
    <property type="entry name" value="Transposase_IS3/IS150/IS904"/>
</dbReference>
<proteinExistence type="predicted"/>
<dbReference type="PROSITE" id="PS50994">
    <property type="entry name" value="INTEGRASE"/>
    <property type="match status" value="1"/>
</dbReference>
<dbReference type="Proteomes" id="UP000009233">
    <property type="component" value="Plasmid pTHTHE1601"/>
</dbReference>
<dbReference type="InterPro" id="IPR001584">
    <property type="entry name" value="Integrase_cat-core"/>
</dbReference>
<dbReference type="InterPro" id="IPR012337">
    <property type="entry name" value="RNaseH-like_sf"/>
</dbReference>
<gene>
    <name evidence="2" type="ordered locus">Ththe16_1984</name>
</gene>
<organism evidence="2 3">
    <name type="scientific">Thermus thermophilus (strain SG0.5JP17-16)</name>
    <dbReference type="NCBI Taxonomy" id="762633"/>
    <lineage>
        <taxon>Bacteria</taxon>
        <taxon>Thermotogati</taxon>
        <taxon>Deinococcota</taxon>
        <taxon>Deinococci</taxon>
        <taxon>Thermales</taxon>
        <taxon>Thermaceae</taxon>
        <taxon>Thermus</taxon>
    </lineage>
</organism>
<reference evidence="2 3" key="1">
    <citation type="submission" date="2011-05" db="EMBL/GenBank/DDBJ databases">
        <title>Complete sequence of plasmid of Thermus thermophilus SG0.5JP17-16.</title>
        <authorList>
            <consortium name="US DOE Joint Genome Institute"/>
            <person name="Lucas S."/>
            <person name="Han J."/>
            <person name="Lapidus A."/>
            <person name="Cheng J.-F."/>
            <person name="Goodwin L."/>
            <person name="Pitluck S."/>
            <person name="Peters L."/>
            <person name="Mikhailova N."/>
            <person name="Teshima H."/>
            <person name="Han C."/>
            <person name="Tapia R."/>
            <person name="Land M."/>
            <person name="Hauser L."/>
            <person name="Kyrpides N."/>
            <person name="Ivanova N."/>
            <person name="Pagani I."/>
            <person name="Allgaier M."/>
            <person name="Hugenholtz P."/>
            <person name="Singer S."/>
            <person name="Gladden J."/>
            <person name="Woyke T."/>
        </authorList>
    </citation>
    <scope>NUCLEOTIDE SEQUENCE [LARGE SCALE GENOMIC DNA]</scope>
    <source>
        <strain evidence="2 3">SG0.5JP17-16</strain>
        <plasmid evidence="3">Plasmid pTHTHE1601</plasmid>
    </source>
</reference>
<dbReference type="AlphaFoldDB" id="F6DIX6"/>
<dbReference type="Gene3D" id="3.30.420.10">
    <property type="entry name" value="Ribonuclease H-like superfamily/Ribonuclease H"/>
    <property type="match status" value="1"/>
</dbReference>
<feature type="domain" description="Integrase catalytic" evidence="1">
    <location>
        <begin position="135"/>
        <end position="301"/>
    </location>
</feature>
<dbReference type="GO" id="GO:0015074">
    <property type="term" value="P:DNA integration"/>
    <property type="evidence" value="ECO:0007669"/>
    <property type="project" value="InterPro"/>
</dbReference>
<dbReference type="PANTHER" id="PTHR46889">
    <property type="entry name" value="TRANSPOSASE INSF FOR INSERTION SEQUENCE IS3B-RELATED"/>
    <property type="match status" value="1"/>
</dbReference>
<dbReference type="HOGENOM" id="CLU_027402_4_3_0"/>
<dbReference type="InterPro" id="IPR048020">
    <property type="entry name" value="Transpos_IS3"/>
</dbReference>
<evidence type="ECO:0000313" key="3">
    <source>
        <dbReference type="Proteomes" id="UP000009233"/>
    </source>
</evidence>
<dbReference type="InterPro" id="IPR036397">
    <property type="entry name" value="RNaseH_sf"/>
</dbReference>
<keyword evidence="2" id="KW-0614">Plasmid</keyword>
<dbReference type="InterPro" id="IPR025948">
    <property type="entry name" value="HTH-like_dom"/>
</dbReference>
<dbReference type="Pfam" id="PF13683">
    <property type="entry name" value="rve_3"/>
    <property type="match status" value="1"/>
</dbReference>
<evidence type="ECO:0000313" key="2">
    <source>
        <dbReference type="EMBL" id="AEG34373.1"/>
    </source>
</evidence>
<name>F6DIX6_THETG</name>
<dbReference type="GO" id="GO:0003676">
    <property type="term" value="F:nucleic acid binding"/>
    <property type="evidence" value="ECO:0007669"/>
    <property type="project" value="InterPro"/>
</dbReference>
<geneLocation type="plasmid" evidence="2 3">
    <name>pTHTHE1601</name>
</geneLocation>
<dbReference type="PATRIC" id="fig|762633.3.peg.1972"/>
<dbReference type="Pfam" id="PF13276">
    <property type="entry name" value="HTH_21"/>
    <property type="match status" value="1"/>
</dbReference>
<dbReference type="RefSeq" id="WP_014510999.1">
    <property type="nucleotide sequence ID" value="NC_017273.1"/>
</dbReference>
<protein>
    <submittedName>
        <fullName evidence="2">Integrase catalytic region</fullName>
    </submittedName>
</protein>
<dbReference type="EMBL" id="CP002778">
    <property type="protein sequence ID" value="AEG34373.1"/>
    <property type="molecule type" value="Genomic_DNA"/>
</dbReference>
<sequence length="316" mass="35994">MTLGERIGLAREALAQGLAPLPIVLRALEIPRATWYYYQKQKVAADRKREEEDLRLKRAMKKVLLEHPEYGYRRVTEALKRKGIPVNHKRVHRLLQDFHLSLKRTARRPKPNPLLQIVLLAGDKADLRASLLREREPEPFALLYTDFTLLPYRGGKAWFVPILDHRTRMVVAFGLGPSPSAELALEAWAEAKAFLRTRVGGLPRVLVHHDQGGPFLSHDWVGTLLREGQRLSYSLMGAKGNPVVESFFARFKAEGGDQFLEAKSLGELRGVVEERLRYYHESRLHSGLGYRTPREVMEEALGKTWEASHGRQGEGV</sequence>
<dbReference type="PANTHER" id="PTHR46889:SF4">
    <property type="entry name" value="TRANSPOSASE INSO FOR INSERTION SEQUENCE ELEMENT IS911B-RELATED"/>
    <property type="match status" value="1"/>
</dbReference>